<evidence type="ECO:0000313" key="2">
    <source>
        <dbReference type="EMBL" id="PNJ01169.1"/>
    </source>
</evidence>
<gene>
    <name evidence="2" type="ORF">CK820_G0011922</name>
</gene>
<dbReference type="PANTHER" id="PTHR15499">
    <property type="entry name" value="HMG BOX-CONTAINING PROTEIN 1"/>
    <property type="match status" value="1"/>
</dbReference>
<proteinExistence type="predicted"/>
<dbReference type="InterPro" id="IPR039655">
    <property type="entry name" value="HBP1"/>
</dbReference>
<dbReference type="AlphaFoldDB" id="A0A2J8QY14"/>
<sequence length="124" mass="14034">MVWEVKTNQMPNAVQKLLLVMDKRASGMNDSLELLQCNENLPSSPGYNSCDEHMELDDLPELQAVQSDPTQSGMYQLSSDVSHQEYPRSSWNQNTSDIPETTYRENEVDWLTELANIATSPQSP</sequence>
<name>A0A2J8QY14_PANTR</name>
<organism evidence="2">
    <name type="scientific">Pan troglodytes</name>
    <name type="common">Chimpanzee</name>
    <dbReference type="NCBI Taxonomy" id="9598"/>
    <lineage>
        <taxon>Eukaryota</taxon>
        <taxon>Metazoa</taxon>
        <taxon>Chordata</taxon>
        <taxon>Craniata</taxon>
        <taxon>Vertebrata</taxon>
        <taxon>Euteleostomi</taxon>
        <taxon>Mammalia</taxon>
        <taxon>Eutheria</taxon>
        <taxon>Euarchontoglires</taxon>
        <taxon>Primates</taxon>
        <taxon>Haplorrhini</taxon>
        <taxon>Catarrhini</taxon>
        <taxon>Hominidae</taxon>
        <taxon>Pan</taxon>
    </lineage>
</organism>
<feature type="compositionally biased region" description="Polar residues" evidence="1">
    <location>
        <begin position="66"/>
        <end position="99"/>
    </location>
</feature>
<dbReference type="PANTHER" id="PTHR15499:SF3">
    <property type="entry name" value="HMG BOX-CONTAINING PROTEIN 1"/>
    <property type="match status" value="1"/>
</dbReference>
<accession>A0A2J8QY14</accession>
<reference evidence="2" key="1">
    <citation type="submission" date="2017-12" db="EMBL/GenBank/DDBJ databases">
        <title>High-resolution comparative analysis of great ape genomes.</title>
        <authorList>
            <person name="Pollen A."/>
            <person name="Hastie A."/>
            <person name="Hormozdiari F."/>
            <person name="Dougherty M."/>
            <person name="Liu R."/>
            <person name="Chaisson M."/>
            <person name="Hoppe E."/>
            <person name="Hill C."/>
            <person name="Pang A."/>
            <person name="Hillier L."/>
            <person name="Baker C."/>
            <person name="Armstrong J."/>
            <person name="Shendure J."/>
            <person name="Paten B."/>
            <person name="Wilson R."/>
            <person name="Chao H."/>
            <person name="Schneider V."/>
            <person name="Ventura M."/>
            <person name="Kronenberg Z."/>
            <person name="Murali S."/>
            <person name="Gordon D."/>
            <person name="Cantsilieris S."/>
            <person name="Munson K."/>
            <person name="Nelson B."/>
            <person name="Raja A."/>
            <person name="Underwood J."/>
            <person name="Diekhans M."/>
            <person name="Fiddes I."/>
            <person name="Haussler D."/>
            <person name="Eichler E."/>
        </authorList>
    </citation>
    <scope>NUCLEOTIDE SEQUENCE [LARGE SCALE GENOMIC DNA]</scope>
    <source>
        <strain evidence="2">Yerkes chimp pedigree #C0471</strain>
    </source>
</reference>
<dbReference type="GO" id="GO:0006355">
    <property type="term" value="P:regulation of DNA-templated transcription"/>
    <property type="evidence" value="ECO:0007669"/>
    <property type="project" value="InterPro"/>
</dbReference>
<dbReference type="EMBL" id="NBAG03000004">
    <property type="protein sequence ID" value="PNJ01169.1"/>
    <property type="molecule type" value="Genomic_DNA"/>
</dbReference>
<feature type="region of interest" description="Disordered" evidence="1">
    <location>
        <begin position="66"/>
        <end position="100"/>
    </location>
</feature>
<comment type="caution">
    <text evidence="2">The sequence shown here is derived from an EMBL/GenBank/DDBJ whole genome shotgun (WGS) entry which is preliminary data.</text>
</comment>
<protein>
    <submittedName>
        <fullName evidence="2">HBP1 isoform 10</fullName>
    </submittedName>
</protein>
<feature type="non-terminal residue" evidence="2">
    <location>
        <position position="124"/>
    </location>
</feature>
<evidence type="ECO:0000256" key="1">
    <source>
        <dbReference type="SAM" id="MobiDB-lite"/>
    </source>
</evidence>